<feature type="compositionally biased region" description="Low complexity" evidence="1">
    <location>
        <begin position="195"/>
        <end position="204"/>
    </location>
</feature>
<dbReference type="Pfam" id="PF01890">
    <property type="entry name" value="CbiG_C"/>
    <property type="match status" value="1"/>
</dbReference>
<evidence type="ECO:0000313" key="4">
    <source>
        <dbReference type="Proteomes" id="UP001501303"/>
    </source>
</evidence>
<gene>
    <name evidence="3" type="ORF">GCM10009716_28970</name>
</gene>
<dbReference type="InterPro" id="IPR002750">
    <property type="entry name" value="CobE/GbiG_C"/>
</dbReference>
<evidence type="ECO:0000313" key="3">
    <source>
        <dbReference type="EMBL" id="GAA1918319.1"/>
    </source>
</evidence>
<evidence type="ECO:0000259" key="2">
    <source>
        <dbReference type="Pfam" id="PF01890"/>
    </source>
</evidence>
<dbReference type="SUPFAM" id="SSF159664">
    <property type="entry name" value="CobE/GbiG C-terminal domain-like"/>
    <property type="match status" value="1"/>
</dbReference>
<protein>
    <recommendedName>
        <fullName evidence="2">CobE/GbiG C-terminal domain-containing protein</fullName>
    </recommendedName>
</protein>
<accession>A0ABN2PCK2</accession>
<dbReference type="Gene3D" id="3.30.420.180">
    <property type="entry name" value="CobE/GbiG C-terminal domain"/>
    <property type="match status" value="1"/>
</dbReference>
<dbReference type="PANTHER" id="PTHR47036">
    <property type="entry name" value="COBALT-FACTOR III C(17)-METHYLTRANSFERASE-RELATED"/>
    <property type="match status" value="1"/>
</dbReference>
<sequence>MPVEGAVAAVNRAVLGGAPVALEAAAGALRPLPLLPPNIRPVAPGARHRLLITDRLVPGRPDTAVLRPPSLVAGVGARLGVSAEEVRGLLESALAEAGLSPDSLTALVTVEAKAGEEGLLTASRWLGVPLLAFPAAELAALPVPHPSGVPAAVAGTPSVAEAAALAGAGAGAGLVVTKVTSASRDRPGRATCAVARRGAPGTRNPRARGRGPGQRRLADRQ</sequence>
<name>A0ABN2PCK2_9ACTN</name>
<keyword evidence="4" id="KW-1185">Reference proteome</keyword>
<reference evidence="3 4" key="1">
    <citation type="journal article" date="2019" name="Int. J. Syst. Evol. Microbiol.">
        <title>The Global Catalogue of Microorganisms (GCM) 10K type strain sequencing project: providing services to taxonomists for standard genome sequencing and annotation.</title>
        <authorList>
            <consortium name="The Broad Institute Genomics Platform"/>
            <consortium name="The Broad Institute Genome Sequencing Center for Infectious Disease"/>
            <person name="Wu L."/>
            <person name="Ma J."/>
        </authorList>
    </citation>
    <scope>NUCLEOTIDE SEQUENCE [LARGE SCALE GENOMIC DNA]</scope>
    <source>
        <strain evidence="3 4">JCM 13581</strain>
    </source>
</reference>
<dbReference type="InterPro" id="IPR051810">
    <property type="entry name" value="Precorrin_MeTrfase"/>
</dbReference>
<dbReference type="EMBL" id="BAAAMJ010000030">
    <property type="protein sequence ID" value="GAA1918319.1"/>
    <property type="molecule type" value="Genomic_DNA"/>
</dbReference>
<organism evidence="3 4">
    <name type="scientific">Streptomyces sodiiphilus</name>
    <dbReference type="NCBI Taxonomy" id="226217"/>
    <lineage>
        <taxon>Bacteria</taxon>
        <taxon>Bacillati</taxon>
        <taxon>Actinomycetota</taxon>
        <taxon>Actinomycetes</taxon>
        <taxon>Kitasatosporales</taxon>
        <taxon>Streptomycetaceae</taxon>
        <taxon>Streptomyces</taxon>
    </lineage>
</organism>
<comment type="caution">
    <text evidence="3">The sequence shown here is derived from an EMBL/GenBank/DDBJ whole genome shotgun (WGS) entry which is preliminary data.</text>
</comment>
<dbReference type="PANTHER" id="PTHR47036:SF1">
    <property type="entry name" value="COBALT-FACTOR III C(17)-METHYLTRANSFERASE-RELATED"/>
    <property type="match status" value="1"/>
</dbReference>
<proteinExistence type="predicted"/>
<feature type="region of interest" description="Disordered" evidence="1">
    <location>
        <begin position="184"/>
        <end position="221"/>
    </location>
</feature>
<evidence type="ECO:0000256" key="1">
    <source>
        <dbReference type="SAM" id="MobiDB-lite"/>
    </source>
</evidence>
<feature type="domain" description="CobE/GbiG C-terminal" evidence="2">
    <location>
        <begin position="71"/>
        <end position="195"/>
    </location>
</feature>
<dbReference type="Proteomes" id="UP001501303">
    <property type="component" value="Unassembled WGS sequence"/>
</dbReference>
<dbReference type="InterPro" id="IPR036518">
    <property type="entry name" value="CobE/GbiG_C_sf"/>
</dbReference>